<dbReference type="SUPFAM" id="SSF52402">
    <property type="entry name" value="Adenine nucleotide alpha hydrolases-like"/>
    <property type="match status" value="2"/>
</dbReference>
<protein>
    <submittedName>
        <fullName evidence="3">Universal stress protein</fullName>
    </submittedName>
</protein>
<dbReference type="CDD" id="cd00293">
    <property type="entry name" value="USP-like"/>
    <property type="match status" value="2"/>
</dbReference>
<dbReference type="PANTHER" id="PTHR46268:SF6">
    <property type="entry name" value="UNIVERSAL STRESS PROTEIN UP12"/>
    <property type="match status" value="1"/>
</dbReference>
<dbReference type="Gene3D" id="3.40.50.620">
    <property type="entry name" value="HUPs"/>
    <property type="match status" value="2"/>
</dbReference>
<reference evidence="4" key="1">
    <citation type="journal article" date="2019" name="Int. J. Syst. Evol. Microbiol.">
        <title>The Global Catalogue of Microorganisms (GCM) 10K type strain sequencing project: providing services to taxonomists for standard genome sequencing and annotation.</title>
        <authorList>
            <consortium name="The Broad Institute Genomics Platform"/>
            <consortium name="The Broad Institute Genome Sequencing Center for Infectious Disease"/>
            <person name="Wu L."/>
            <person name="Ma J."/>
        </authorList>
    </citation>
    <scope>NUCLEOTIDE SEQUENCE [LARGE SCALE GENOMIC DNA]</scope>
    <source>
        <strain evidence="4">JCM 17925</strain>
    </source>
</reference>
<dbReference type="PRINTS" id="PR01438">
    <property type="entry name" value="UNVRSLSTRESS"/>
</dbReference>
<dbReference type="InterPro" id="IPR014729">
    <property type="entry name" value="Rossmann-like_a/b/a_fold"/>
</dbReference>
<dbReference type="InterPro" id="IPR006016">
    <property type="entry name" value="UspA"/>
</dbReference>
<feature type="domain" description="UspA" evidence="2">
    <location>
        <begin position="193"/>
        <end position="278"/>
    </location>
</feature>
<comment type="similarity">
    <text evidence="1">Belongs to the universal stress protein A family.</text>
</comment>
<dbReference type="Proteomes" id="UP001500936">
    <property type="component" value="Unassembled WGS sequence"/>
</dbReference>
<comment type="caution">
    <text evidence="3">The sequence shown here is derived from an EMBL/GenBank/DDBJ whole genome shotgun (WGS) entry which is preliminary data.</text>
</comment>
<dbReference type="RefSeq" id="WP_345269431.1">
    <property type="nucleotide sequence ID" value="NZ_BAABHB010000008.1"/>
</dbReference>
<gene>
    <name evidence="3" type="ORF">GCM10023187_37330</name>
</gene>
<feature type="domain" description="UspA" evidence="2">
    <location>
        <begin position="1"/>
        <end position="146"/>
    </location>
</feature>
<organism evidence="3 4">
    <name type="scientific">Nibrella viscosa</name>
    <dbReference type="NCBI Taxonomy" id="1084524"/>
    <lineage>
        <taxon>Bacteria</taxon>
        <taxon>Pseudomonadati</taxon>
        <taxon>Bacteroidota</taxon>
        <taxon>Cytophagia</taxon>
        <taxon>Cytophagales</taxon>
        <taxon>Spirosomataceae</taxon>
        <taxon>Nibrella</taxon>
    </lineage>
</organism>
<proteinExistence type="inferred from homology"/>
<evidence type="ECO:0000256" key="1">
    <source>
        <dbReference type="ARBA" id="ARBA00008791"/>
    </source>
</evidence>
<dbReference type="PANTHER" id="PTHR46268">
    <property type="entry name" value="STRESS RESPONSE PROTEIN NHAX"/>
    <property type="match status" value="1"/>
</dbReference>
<dbReference type="InterPro" id="IPR006015">
    <property type="entry name" value="Universal_stress_UspA"/>
</dbReference>
<evidence type="ECO:0000259" key="2">
    <source>
        <dbReference type="Pfam" id="PF00582"/>
    </source>
</evidence>
<evidence type="ECO:0000313" key="4">
    <source>
        <dbReference type="Proteomes" id="UP001500936"/>
    </source>
</evidence>
<accession>A0ABP8KPP6</accession>
<sequence>MKTILVPTDFSAHSGQALRAAANLARKSGSELVLMHTNDIMAYTTPLIEAREFDKSLAEIYEEKVNERFARILQELAADTTFAGIPIRTSVWAGKLADILTIVVQEENADLVVMGTLGAGNSDAYLVGSNTQKVIRRVSCPVLTIPLQYDSQNFFTVVFPSTLKDDQAASFQFLAQFQQVCENEVHLLYLNNPADLPDEEAIEARAYELAEAAGLKLAGVYTTKENIFDEEEAIVNFAKEQNASLIAMGTHQRRGLSHLLFGSVTEDTVGHASIPVMSIPLQMAVIDSSSAVKA</sequence>
<dbReference type="Pfam" id="PF00582">
    <property type="entry name" value="Usp"/>
    <property type="match status" value="2"/>
</dbReference>
<dbReference type="EMBL" id="BAABHB010000008">
    <property type="protein sequence ID" value="GAA4411461.1"/>
    <property type="molecule type" value="Genomic_DNA"/>
</dbReference>
<name>A0ABP8KPP6_9BACT</name>
<keyword evidence="4" id="KW-1185">Reference proteome</keyword>
<evidence type="ECO:0000313" key="3">
    <source>
        <dbReference type="EMBL" id="GAA4411461.1"/>
    </source>
</evidence>